<feature type="compositionally biased region" description="Basic and acidic residues" evidence="1">
    <location>
        <begin position="126"/>
        <end position="139"/>
    </location>
</feature>
<dbReference type="EMBL" id="CAUJNA010003773">
    <property type="protein sequence ID" value="CAJ1409581.1"/>
    <property type="molecule type" value="Genomic_DNA"/>
</dbReference>
<protein>
    <submittedName>
        <fullName evidence="2">Uncharacterized protein</fullName>
    </submittedName>
</protein>
<dbReference type="AlphaFoldDB" id="A0AA36NLN6"/>
<accession>A0AA36NLN6</accession>
<keyword evidence="3" id="KW-1185">Reference proteome</keyword>
<feature type="compositionally biased region" description="Basic and acidic residues" evidence="1">
    <location>
        <begin position="89"/>
        <end position="98"/>
    </location>
</feature>
<feature type="non-terminal residue" evidence="2">
    <location>
        <position position="224"/>
    </location>
</feature>
<feature type="region of interest" description="Disordered" evidence="1">
    <location>
        <begin position="1"/>
        <end position="224"/>
    </location>
</feature>
<evidence type="ECO:0000313" key="2">
    <source>
        <dbReference type="EMBL" id="CAJ1409581.1"/>
    </source>
</evidence>
<evidence type="ECO:0000313" key="3">
    <source>
        <dbReference type="Proteomes" id="UP001178507"/>
    </source>
</evidence>
<dbReference type="Proteomes" id="UP001178507">
    <property type="component" value="Unassembled WGS sequence"/>
</dbReference>
<gene>
    <name evidence="2" type="ORF">EVOR1521_LOCUS30640</name>
</gene>
<evidence type="ECO:0000256" key="1">
    <source>
        <dbReference type="SAM" id="MobiDB-lite"/>
    </source>
</evidence>
<sequence length="224" mass="23646">WLQPASHSHQTVHQVPSQDRRMGATQSENRMQQSPRGGEGSPESEGFAAVGREEIGAWPAPDPQKDHTKAVGQPPSRGFESKPSPANIPEKHGYEDKAVSIATGHTEAEQPPSRGFESKPSPANIPEKHGYEDKGHTEAEQPPSRGFESKPSPANIPEKHGYEDKAVSIATAAAVAAPAPKPPPPAAAAVAAPAPKPPPPAVRFFGAAMDVRPPQSKGTSTAWR</sequence>
<organism evidence="2 3">
    <name type="scientific">Effrenium voratum</name>
    <dbReference type="NCBI Taxonomy" id="2562239"/>
    <lineage>
        <taxon>Eukaryota</taxon>
        <taxon>Sar</taxon>
        <taxon>Alveolata</taxon>
        <taxon>Dinophyceae</taxon>
        <taxon>Suessiales</taxon>
        <taxon>Symbiodiniaceae</taxon>
        <taxon>Effrenium</taxon>
    </lineage>
</organism>
<name>A0AA36NLN6_9DINO</name>
<feature type="compositionally biased region" description="Basic and acidic residues" evidence="1">
    <location>
        <begin position="157"/>
        <end position="166"/>
    </location>
</feature>
<proteinExistence type="predicted"/>
<feature type="compositionally biased region" description="Polar residues" evidence="1">
    <location>
        <begin position="1"/>
        <end position="17"/>
    </location>
</feature>
<feature type="compositionally biased region" description="Polar residues" evidence="1">
    <location>
        <begin position="24"/>
        <end position="33"/>
    </location>
</feature>
<comment type="caution">
    <text evidence="2">The sequence shown here is derived from an EMBL/GenBank/DDBJ whole genome shotgun (WGS) entry which is preliminary data.</text>
</comment>
<reference evidence="2" key="1">
    <citation type="submission" date="2023-08" db="EMBL/GenBank/DDBJ databases">
        <authorList>
            <person name="Chen Y."/>
            <person name="Shah S."/>
            <person name="Dougan E. K."/>
            <person name="Thang M."/>
            <person name="Chan C."/>
        </authorList>
    </citation>
    <scope>NUCLEOTIDE SEQUENCE</scope>
</reference>